<name>A0A3R9GPS3_9ENTR</name>
<dbReference type="OrthoDB" id="6434826at2"/>
<dbReference type="AlphaFoldDB" id="A0A3R9GPS3"/>
<proteinExistence type="predicted"/>
<evidence type="ECO:0000313" key="1">
    <source>
        <dbReference type="EMBL" id="RSE24915.1"/>
    </source>
</evidence>
<protein>
    <submittedName>
        <fullName evidence="1">Uncharacterized protein</fullName>
    </submittedName>
</protein>
<dbReference type="Pfam" id="PF24233">
    <property type="entry name" value="DUF7446"/>
    <property type="match status" value="1"/>
</dbReference>
<accession>A0A3R9GPS3</accession>
<reference evidence="1 2" key="1">
    <citation type="submission" date="2018-10" db="EMBL/GenBank/DDBJ databases">
        <title>Transmission dynamics of multidrug resistant bacteria on intensive care unit surfaces.</title>
        <authorList>
            <person name="D'Souza A.W."/>
            <person name="Potter R.F."/>
            <person name="Wallace M."/>
            <person name="Shupe A."/>
            <person name="Patel S."/>
            <person name="Sun S."/>
            <person name="Gul D."/>
            <person name="Kwon J.H."/>
            <person name="Andleeb S."/>
            <person name="Burnham C.-A.D."/>
            <person name="Dantas G."/>
        </authorList>
    </citation>
    <scope>NUCLEOTIDE SEQUENCE [LARGE SCALE GENOMIC DNA]</scope>
    <source>
        <strain evidence="1 2">AS_373</strain>
    </source>
</reference>
<sequence length="82" mass="8949">MSNPITVGFSGLTKRIFAGRSKPSKLAPGVRHFTGEKFDVTDEAIFAVASLMVARDDILVIPLPNGDKIHLRADIKEKREAS</sequence>
<dbReference type="RefSeq" id="WP_125295507.1">
    <property type="nucleotide sequence ID" value="NZ_RHWZ01000020.1"/>
</dbReference>
<gene>
    <name evidence="1" type="ORF">EGT71_14705</name>
</gene>
<dbReference type="Proteomes" id="UP000275331">
    <property type="component" value="Unassembled WGS sequence"/>
</dbReference>
<dbReference type="EMBL" id="RHXB01000009">
    <property type="protein sequence ID" value="RSE24915.1"/>
    <property type="molecule type" value="Genomic_DNA"/>
</dbReference>
<comment type="caution">
    <text evidence="1">The sequence shown here is derived from an EMBL/GenBank/DDBJ whole genome shotgun (WGS) entry which is preliminary data.</text>
</comment>
<dbReference type="InterPro" id="IPR055869">
    <property type="entry name" value="DUF7446"/>
</dbReference>
<organism evidence="1 2">
    <name type="scientific">Atlantibacter subterraneus</name>
    <dbReference type="NCBI Taxonomy" id="255519"/>
    <lineage>
        <taxon>Bacteria</taxon>
        <taxon>Pseudomonadati</taxon>
        <taxon>Pseudomonadota</taxon>
        <taxon>Gammaproteobacteria</taxon>
        <taxon>Enterobacterales</taxon>
        <taxon>Enterobacteriaceae</taxon>
        <taxon>Atlantibacter</taxon>
    </lineage>
</organism>
<evidence type="ECO:0000313" key="2">
    <source>
        <dbReference type="Proteomes" id="UP000275331"/>
    </source>
</evidence>